<dbReference type="PANTHER" id="PTHR24421:SF63">
    <property type="entry name" value="SENSOR HISTIDINE KINASE DESK"/>
    <property type="match status" value="1"/>
</dbReference>
<evidence type="ECO:0000256" key="2">
    <source>
        <dbReference type="ARBA" id="ARBA00022777"/>
    </source>
</evidence>
<dbReference type="PANTHER" id="PTHR24421">
    <property type="entry name" value="NITRATE/NITRITE SENSOR PROTEIN NARX-RELATED"/>
    <property type="match status" value="1"/>
</dbReference>
<dbReference type="Gene3D" id="1.20.5.1930">
    <property type="match status" value="1"/>
</dbReference>
<accession>F5XRB7</accession>
<dbReference type="OrthoDB" id="5241784at2"/>
<dbReference type="InterPro" id="IPR036890">
    <property type="entry name" value="HATPase_C_sf"/>
</dbReference>
<dbReference type="eggNOG" id="COG4585">
    <property type="taxonomic scope" value="Bacteria"/>
</dbReference>
<dbReference type="STRING" id="1032480.MLP_15930"/>
<proteinExistence type="predicted"/>
<organism evidence="7 8">
    <name type="scientific">Microlunatus phosphovorus (strain ATCC 700054 / DSM 10555 / JCM 9379 / NBRC 101784 / NCIMB 13414 / VKM Ac-1990 / NM-1)</name>
    <dbReference type="NCBI Taxonomy" id="1032480"/>
    <lineage>
        <taxon>Bacteria</taxon>
        <taxon>Bacillati</taxon>
        <taxon>Actinomycetota</taxon>
        <taxon>Actinomycetes</taxon>
        <taxon>Propionibacteriales</taxon>
        <taxon>Propionibacteriaceae</taxon>
        <taxon>Microlunatus</taxon>
    </lineage>
</organism>
<evidence type="ECO:0000313" key="8">
    <source>
        <dbReference type="Proteomes" id="UP000007947"/>
    </source>
</evidence>
<dbReference type="KEGG" id="mph:MLP_15930"/>
<keyword evidence="8" id="KW-1185">Reference proteome</keyword>
<feature type="transmembrane region" description="Helical" evidence="4">
    <location>
        <begin position="37"/>
        <end position="58"/>
    </location>
</feature>
<dbReference type="SUPFAM" id="SSF55874">
    <property type="entry name" value="ATPase domain of HSP90 chaperone/DNA topoisomerase II/histidine kinase"/>
    <property type="match status" value="1"/>
</dbReference>
<evidence type="ECO:0000259" key="6">
    <source>
        <dbReference type="Pfam" id="PF07730"/>
    </source>
</evidence>
<dbReference type="GO" id="GO:0000155">
    <property type="term" value="F:phosphorelay sensor kinase activity"/>
    <property type="evidence" value="ECO:0007669"/>
    <property type="project" value="InterPro"/>
</dbReference>
<dbReference type="InterPro" id="IPR003594">
    <property type="entry name" value="HATPase_dom"/>
</dbReference>
<keyword evidence="2 7" id="KW-0418">Kinase</keyword>
<gene>
    <name evidence="7" type="ordered locus">MLP_15930</name>
</gene>
<feature type="transmembrane region" description="Helical" evidence="4">
    <location>
        <begin position="103"/>
        <end position="122"/>
    </location>
</feature>
<dbReference type="Pfam" id="PF02518">
    <property type="entry name" value="HATPase_c"/>
    <property type="match status" value="1"/>
</dbReference>
<evidence type="ECO:0000256" key="1">
    <source>
        <dbReference type="ARBA" id="ARBA00022679"/>
    </source>
</evidence>
<evidence type="ECO:0000256" key="3">
    <source>
        <dbReference type="ARBA" id="ARBA00023012"/>
    </source>
</evidence>
<dbReference type="HOGENOM" id="CLU_000445_20_8_11"/>
<keyword evidence="4" id="KW-0472">Membrane</keyword>
<dbReference type="EMBL" id="AP012204">
    <property type="protein sequence ID" value="BAK34607.1"/>
    <property type="molecule type" value="Genomic_DNA"/>
</dbReference>
<keyword evidence="4" id="KW-1133">Transmembrane helix</keyword>
<sequence length="388" mass="42258">MSQTAPASARRLELYIRISLYCLLVIHPLVYVDAFPWFGPAIGGLIGLVQAVLSIVVCSRALTALDDRRQRPTTTDWRVFGAWLAFSLAVLTVMIAQLEPGRIWLPTVAVAVAVPVGMVALLVRPLTGLVLGLLFGGATGLLAGWRTDATLELLLQLSILNGIIVAVFALSFWLTGWMLRNIWELEEARQTAAQLAIARERLRIARDLHDLFGRTMATVAVKTELAGELVRRGRSEAALTQLSDVRSIAEQTGQQVRAVVQGYRPDDLATELAGARSLLDSAGVRCVVRGSAPDALEPEVISGLAWVLREAVTNVIRHSRATECLITIERTDRLRMIITNDGVTTGDDHHQSTAGHGLIGIRERMAELQGDLVISEDQGRFTVEVSVP</sequence>
<dbReference type="AlphaFoldDB" id="F5XRB7"/>
<dbReference type="Proteomes" id="UP000007947">
    <property type="component" value="Chromosome"/>
</dbReference>
<keyword evidence="4" id="KW-0812">Transmembrane</keyword>
<protein>
    <submittedName>
        <fullName evidence="7">Two-component system histidine kinase</fullName>
    </submittedName>
</protein>
<dbReference type="GO" id="GO:0016020">
    <property type="term" value="C:membrane"/>
    <property type="evidence" value="ECO:0007669"/>
    <property type="project" value="InterPro"/>
</dbReference>
<dbReference type="Gene3D" id="3.30.565.10">
    <property type="entry name" value="Histidine kinase-like ATPase, C-terminal domain"/>
    <property type="match status" value="1"/>
</dbReference>
<dbReference type="InterPro" id="IPR011712">
    <property type="entry name" value="Sig_transdc_His_kin_sub3_dim/P"/>
</dbReference>
<evidence type="ECO:0000313" key="7">
    <source>
        <dbReference type="EMBL" id="BAK34607.1"/>
    </source>
</evidence>
<feature type="transmembrane region" description="Helical" evidence="4">
    <location>
        <begin position="12"/>
        <end position="31"/>
    </location>
</feature>
<keyword evidence="1" id="KW-0808">Transferase</keyword>
<dbReference type="CDD" id="cd16917">
    <property type="entry name" value="HATPase_UhpB-NarQ-NarX-like"/>
    <property type="match status" value="1"/>
</dbReference>
<dbReference type="GO" id="GO:0046983">
    <property type="term" value="F:protein dimerization activity"/>
    <property type="evidence" value="ECO:0007669"/>
    <property type="project" value="InterPro"/>
</dbReference>
<evidence type="ECO:0000259" key="5">
    <source>
        <dbReference type="Pfam" id="PF02518"/>
    </source>
</evidence>
<feature type="domain" description="Signal transduction histidine kinase subgroup 3 dimerisation and phosphoacceptor" evidence="6">
    <location>
        <begin position="200"/>
        <end position="268"/>
    </location>
</feature>
<feature type="transmembrane region" description="Helical" evidence="4">
    <location>
        <begin position="129"/>
        <end position="147"/>
    </location>
</feature>
<feature type="transmembrane region" description="Helical" evidence="4">
    <location>
        <begin position="79"/>
        <end position="97"/>
    </location>
</feature>
<dbReference type="InterPro" id="IPR050482">
    <property type="entry name" value="Sensor_HK_TwoCompSys"/>
</dbReference>
<feature type="transmembrane region" description="Helical" evidence="4">
    <location>
        <begin position="153"/>
        <end position="174"/>
    </location>
</feature>
<dbReference type="Pfam" id="PF07730">
    <property type="entry name" value="HisKA_3"/>
    <property type="match status" value="1"/>
</dbReference>
<reference evidence="7 8" key="1">
    <citation type="submission" date="2011-05" db="EMBL/GenBank/DDBJ databases">
        <title>Whole genome sequence of Microlunatus phosphovorus NM-1.</title>
        <authorList>
            <person name="Hosoyama A."/>
            <person name="Sasaki K."/>
            <person name="Harada T."/>
            <person name="Igarashi R."/>
            <person name="Kawakoshi A."/>
            <person name="Sasagawa M."/>
            <person name="Fukada J."/>
            <person name="Nakamura S."/>
            <person name="Katano Y."/>
            <person name="Hanada S."/>
            <person name="Kamagata Y."/>
            <person name="Nakamura N."/>
            <person name="Yamazaki S."/>
            <person name="Fujita N."/>
        </authorList>
    </citation>
    <scope>NUCLEOTIDE SEQUENCE [LARGE SCALE GENOMIC DNA]</scope>
    <source>
        <strain evidence="8">ATCC 700054 / DSM 10555 / JCM 9379 / NBRC 101784 / NCIMB 13414 / VKM Ac-1990 / NM-1</strain>
    </source>
</reference>
<dbReference type="RefSeq" id="WP_013862490.1">
    <property type="nucleotide sequence ID" value="NC_015635.1"/>
</dbReference>
<feature type="domain" description="Histidine kinase/HSP90-like ATPase" evidence="5">
    <location>
        <begin position="302"/>
        <end position="388"/>
    </location>
</feature>
<keyword evidence="3" id="KW-0902">Two-component regulatory system</keyword>
<evidence type="ECO:0000256" key="4">
    <source>
        <dbReference type="SAM" id="Phobius"/>
    </source>
</evidence>
<name>F5XRB7_MICPN</name>